<evidence type="ECO:0000313" key="2">
    <source>
        <dbReference type="EMBL" id="GAA4648247.1"/>
    </source>
</evidence>
<dbReference type="EMBL" id="BAABFL010000051">
    <property type="protein sequence ID" value="GAA4648247.1"/>
    <property type="molecule type" value="Genomic_DNA"/>
</dbReference>
<dbReference type="RefSeq" id="WP_345193677.1">
    <property type="nucleotide sequence ID" value="NZ_BAABFL010000051.1"/>
</dbReference>
<evidence type="ECO:0000313" key="3">
    <source>
        <dbReference type="Proteomes" id="UP001500604"/>
    </source>
</evidence>
<protein>
    <recommendedName>
        <fullName evidence="1">Bro-N domain-containing protein</fullName>
    </recommendedName>
</protein>
<dbReference type="SMART" id="SM01040">
    <property type="entry name" value="Bro-N"/>
    <property type="match status" value="1"/>
</dbReference>
<feature type="domain" description="Bro-N" evidence="1">
    <location>
        <begin position="1"/>
        <end position="125"/>
    </location>
</feature>
<dbReference type="Pfam" id="PF02498">
    <property type="entry name" value="Bro-N"/>
    <property type="match status" value="1"/>
</dbReference>
<dbReference type="PANTHER" id="PTHR36180">
    <property type="entry name" value="DNA-BINDING PROTEIN-RELATED-RELATED"/>
    <property type="match status" value="1"/>
</dbReference>
<dbReference type="PROSITE" id="PS51750">
    <property type="entry name" value="BRO_N"/>
    <property type="match status" value="1"/>
</dbReference>
<keyword evidence="3" id="KW-1185">Reference proteome</keyword>
<sequence>MNELMTLFDLHGHAVRTVSMLNGKPYFLARDVARVLGYERPDKAIKDHCVNLLKASFLELSKMGGSSNYRRLIDSGYSHNEIVRKLQFIPESDVYRLVMRSKLPGAVAFQDWVCEEVLPAIRQTGSYTQPPTQPSIAVNPDALKAAQDFYGFVTSVMPNLGDVSRQALMLTLARDVAGIDCLPFPKVEERFWTASELAIEFGTTPQRVGRVANLNDLKTAEYGEYRLSKSRYSNKQVEQFYYNAGGRERLAALLNITLKHCA</sequence>
<dbReference type="InterPro" id="IPR003497">
    <property type="entry name" value="BRO_N_domain"/>
</dbReference>
<organism evidence="2 3">
    <name type="scientific">Kistimonas scapharcae</name>
    <dbReference type="NCBI Taxonomy" id="1036133"/>
    <lineage>
        <taxon>Bacteria</taxon>
        <taxon>Pseudomonadati</taxon>
        <taxon>Pseudomonadota</taxon>
        <taxon>Gammaproteobacteria</taxon>
        <taxon>Oceanospirillales</taxon>
        <taxon>Endozoicomonadaceae</taxon>
        <taxon>Kistimonas</taxon>
    </lineage>
</organism>
<proteinExistence type="predicted"/>
<name>A0ABP8UXB7_9GAMM</name>
<reference evidence="3" key="1">
    <citation type="journal article" date="2019" name="Int. J. Syst. Evol. Microbiol.">
        <title>The Global Catalogue of Microorganisms (GCM) 10K type strain sequencing project: providing services to taxonomists for standard genome sequencing and annotation.</title>
        <authorList>
            <consortium name="The Broad Institute Genomics Platform"/>
            <consortium name="The Broad Institute Genome Sequencing Center for Infectious Disease"/>
            <person name="Wu L."/>
            <person name="Ma J."/>
        </authorList>
    </citation>
    <scope>NUCLEOTIDE SEQUENCE [LARGE SCALE GENOMIC DNA]</scope>
    <source>
        <strain evidence="3">JCM 17805</strain>
    </source>
</reference>
<evidence type="ECO:0000259" key="1">
    <source>
        <dbReference type="PROSITE" id="PS51750"/>
    </source>
</evidence>
<dbReference type="Proteomes" id="UP001500604">
    <property type="component" value="Unassembled WGS sequence"/>
</dbReference>
<comment type="caution">
    <text evidence="2">The sequence shown here is derived from an EMBL/GenBank/DDBJ whole genome shotgun (WGS) entry which is preliminary data.</text>
</comment>
<gene>
    <name evidence="2" type="ORF">GCM10023116_05140</name>
</gene>
<accession>A0ABP8UXB7</accession>
<dbReference type="PANTHER" id="PTHR36180:SF2">
    <property type="entry name" value="BRO FAMILY PROTEIN"/>
    <property type="match status" value="1"/>
</dbReference>